<evidence type="ECO:0000256" key="3">
    <source>
        <dbReference type="ARBA" id="ARBA00022840"/>
    </source>
</evidence>
<dbReference type="InterPro" id="IPR003593">
    <property type="entry name" value="AAA+_ATPase"/>
</dbReference>
<dbReference type="InterPro" id="IPR050093">
    <property type="entry name" value="ABC_SmlMolc_Importer"/>
</dbReference>
<dbReference type="FunFam" id="3.40.50.300:FF:000425">
    <property type="entry name" value="Probable ABC transporter, ATP-binding subunit"/>
    <property type="match status" value="1"/>
</dbReference>
<accession>A0AAP2UH95</accession>
<evidence type="ECO:0000313" key="6">
    <source>
        <dbReference type="EMBL" id="MCQ5061675.1"/>
    </source>
</evidence>
<evidence type="ECO:0000256" key="1">
    <source>
        <dbReference type="ARBA" id="ARBA00022448"/>
    </source>
</evidence>
<evidence type="ECO:0000256" key="4">
    <source>
        <dbReference type="ARBA" id="ARBA00066388"/>
    </source>
</evidence>
<keyword evidence="1" id="KW-0813">Transport</keyword>
<dbReference type="InterPro" id="IPR017871">
    <property type="entry name" value="ABC_transporter-like_CS"/>
</dbReference>
<reference evidence="6" key="1">
    <citation type="submission" date="2022-06" db="EMBL/GenBank/DDBJ databases">
        <title>Isolation of gut microbiota from human fecal samples.</title>
        <authorList>
            <person name="Pamer E.G."/>
            <person name="Barat B."/>
            <person name="Waligurski E."/>
            <person name="Medina S."/>
            <person name="Paddock L."/>
            <person name="Mostad J."/>
        </authorList>
    </citation>
    <scope>NUCLEOTIDE SEQUENCE</scope>
    <source>
        <strain evidence="6">DFI.6.24</strain>
    </source>
</reference>
<keyword evidence="3 6" id="KW-0067">ATP-binding</keyword>
<dbReference type="SUPFAM" id="SSF52540">
    <property type="entry name" value="P-loop containing nucleoside triphosphate hydrolases"/>
    <property type="match status" value="1"/>
</dbReference>
<dbReference type="PANTHER" id="PTHR42781">
    <property type="entry name" value="SPERMIDINE/PUTRESCINE IMPORT ATP-BINDING PROTEIN POTA"/>
    <property type="match status" value="1"/>
</dbReference>
<dbReference type="Proteomes" id="UP001204814">
    <property type="component" value="Unassembled WGS sequence"/>
</dbReference>
<name>A0AAP2UH95_9FIRM</name>
<dbReference type="PROSITE" id="PS00211">
    <property type="entry name" value="ABC_TRANSPORTER_1"/>
    <property type="match status" value="1"/>
</dbReference>
<organism evidence="6 7">
    <name type="scientific">Faecalibacillus intestinalis</name>
    <dbReference type="NCBI Taxonomy" id="1982626"/>
    <lineage>
        <taxon>Bacteria</taxon>
        <taxon>Bacillati</taxon>
        <taxon>Bacillota</taxon>
        <taxon>Erysipelotrichia</taxon>
        <taxon>Erysipelotrichales</taxon>
        <taxon>Coprobacillaceae</taxon>
        <taxon>Faecalibacillus</taxon>
    </lineage>
</organism>
<dbReference type="RefSeq" id="WP_117783033.1">
    <property type="nucleotide sequence ID" value="NZ_JAJDKX010000009.1"/>
</dbReference>
<dbReference type="GO" id="GO:0016887">
    <property type="term" value="F:ATP hydrolysis activity"/>
    <property type="evidence" value="ECO:0007669"/>
    <property type="project" value="InterPro"/>
</dbReference>
<sequence length="242" mass="27552">MEAIIELKDIKKAYGQTEVLNHFNLSIDQGEFITIIGTSGSGKTTVLKMINGLIQPTSGHVKVHGQDIQEQDLIQLRRHMGYVIQGSVLFPHLTVKQNIAYVLQLEKKTKNMDQIVDQWLETVQLDTSFKDKYPHTLSGGQQQRVGIARALANQPDILLMDEPFGAVDEITRRQLQDELLKIYQQKKITILFVTHDIQEALKLGTKVLIMDQGQIQQFDTPENIIKYPANNFVKKLVSKNEF</sequence>
<keyword evidence="2" id="KW-0547">Nucleotide-binding</keyword>
<feature type="domain" description="ABC transporter" evidence="5">
    <location>
        <begin position="5"/>
        <end position="237"/>
    </location>
</feature>
<gene>
    <name evidence="6" type="ORF">NE542_07535</name>
</gene>
<evidence type="ECO:0000256" key="2">
    <source>
        <dbReference type="ARBA" id="ARBA00022741"/>
    </source>
</evidence>
<dbReference type="Gene3D" id="3.40.50.300">
    <property type="entry name" value="P-loop containing nucleotide triphosphate hydrolases"/>
    <property type="match status" value="1"/>
</dbReference>
<proteinExistence type="predicted"/>
<dbReference type="EC" id="7.6.2.9" evidence="4"/>
<dbReference type="SMART" id="SM00382">
    <property type="entry name" value="AAA"/>
    <property type="match status" value="1"/>
</dbReference>
<evidence type="ECO:0000313" key="7">
    <source>
        <dbReference type="Proteomes" id="UP001204814"/>
    </source>
</evidence>
<comment type="caution">
    <text evidence="6">The sequence shown here is derived from an EMBL/GenBank/DDBJ whole genome shotgun (WGS) entry which is preliminary data.</text>
</comment>
<dbReference type="PANTHER" id="PTHR42781:SF4">
    <property type="entry name" value="SPERMIDINE_PUTRESCINE IMPORT ATP-BINDING PROTEIN POTA"/>
    <property type="match status" value="1"/>
</dbReference>
<dbReference type="InterPro" id="IPR003439">
    <property type="entry name" value="ABC_transporter-like_ATP-bd"/>
</dbReference>
<dbReference type="GO" id="GO:0005524">
    <property type="term" value="F:ATP binding"/>
    <property type="evidence" value="ECO:0007669"/>
    <property type="project" value="UniProtKB-KW"/>
</dbReference>
<dbReference type="PROSITE" id="PS50893">
    <property type="entry name" value="ABC_TRANSPORTER_2"/>
    <property type="match status" value="1"/>
</dbReference>
<dbReference type="InterPro" id="IPR027417">
    <property type="entry name" value="P-loop_NTPase"/>
</dbReference>
<dbReference type="Pfam" id="PF00005">
    <property type="entry name" value="ABC_tran"/>
    <property type="match status" value="1"/>
</dbReference>
<evidence type="ECO:0000259" key="5">
    <source>
        <dbReference type="PROSITE" id="PS50893"/>
    </source>
</evidence>
<dbReference type="AlphaFoldDB" id="A0AAP2UH95"/>
<dbReference type="EMBL" id="JANGBO010000005">
    <property type="protein sequence ID" value="MCQ5061675.1"/>
    <property type="molecule type" value="Genomic_DNA"/>
</dbReference>
<protein>
    <recommendedName>
        <fullName evidence="4">ABC-type quaternary amine transporter</fullName>
        <ecNumber evidence="4">7.6.2.9</ecNumber>
    </recommendedName>
</protein>
<dbReference type="GO" id="GO:0015418">
    <property type="term" value="F:ABC-type quaternary ammonium compound transporting activity"/>
    <property type="evidence" value="ECO:0007669"/>
    <property type="project" value="UniProtKB-EC"/>
</dbReference>